<dbReference type="InterPro" id="IPR001344">
    <property type="entry name" value="Chloro_AB-bd_pln"/>
</dbReference>
<protein>
    <recommendedName>
        <fullName evidence="7">Chlorophyll a-b binding protein, chloroplastic</fullName>
    </recommendedName>
</protein>
<dbReference type="GO" id="GO:0009535">
    <property type="term" value="C:chloroplast thylakoid membrane"/>
    <property type="evidence" value="ECO:0007669"/>
    <property type="project" value="UniProtKB-SubCell"/>
</dbReference>
<dbReference type="GO" id="GO:0009765">
    <property type="term" value="P:photosynthesis, light harvesting"/>
    <property type="evidence" value="ECO:0007669"/>
    <property type="project" value="InterPro"/>
</dbReference>
<comment type="function">
    <text evidence="7">The light-harvesting complex (LHC) functions as a light receptor, it captures and delivers excitation energy to photosystems with which it is closely associated.</text>
</comment>
<feature type="binding site" evidence="6">
    <location>
        <position position="82"/>
    </location>
    <ligand>
        <name>chlorophyll a</name>
        <dbReference type="ChEBI" id="CHEBI:58416"/>
        <label>1</label>
    </ligand>
</feature>
<reference evidence="8 9" key="1">
    <citation type="journal article" date="2024" name="Nat. Commun.">
        <title>Phylogenomics reveals the evolutionary origins of lichenization in chlorophyte algae.</title>
        <authorList>
            <person name="Puginier C."/>
            <person name="Libourel C."/>
            <person name="Otte J."/>
            <person name="Skaloud P."/>
            <person name="Haon M."/>
            <person name="Grisel S."/>
            <person name="Petersen M."/>
            <person name="Berrin J.G."/>
            <person name="Delaux P.M."/>
            <person name="Dal Grande F."/>
            <person name="Keller J."/>
        </authorList>
    </citation>
    <scope>NUCLEOTIDE SEQUENCE [LARGE SCALE GENOMIC DNA]</scope>
    <source>
        <strain evidence="8 9">SAG 2036</strain>
    </source>
</reference>
<keyword evidence="2 7" id="KW-0150">Chloroplast</keyword>
<evidence type="ECO:0000256" key="2">
    <source>
        <dbReference type="ARBA" id="ARBA00022528"/>
    </source>
</evidence>
<dbReference type="GO" id="GO:0009523">
    <property type="term" value="C:photosystem II"/>
    <property type="evidence" value="ECO:0007669"/>
    <property type="project" value="UniProtKB-KW"/>
</dbReference>
<evidence type="ECO:0000256" key="7">
    <source>
        <dbReference type="RuleBase" id="RU363080"/>
    </source>
</evidence>
<keyword evidence="4 7" id="KW-0934">Plastid</keyword>
<keyword evidence="3 7" id="KW-0602">Photosynthesis</keyword>
<dbReference type="Gene3D" id="1.10.3460.10">
    <property type="entry name" value="Chlorophyll a/b binding protein domain"/>
    <property type="match status" value="1"/>
</dbReference>
<dbReference type="GO" id="GO:0016168">
    <property type="term" value="F:chlorophyll binding"/>
    <property type="evidence" value="ECO:0007669"/>
    <property type="project" value="UniProtKB-KW"/>
</dbReference>
<feature type="binding site" evidence="6">
    <location>
        <position position="187"/>
    </location>
    <ligand>
        <name>chlorophyll a</name>
        <dbReference type="ChEBI" id="CHEBI:58416"/>
        <label>1</label>
    </ligand>
</feature>
<gene>
    <name evidence="8" type="ORF">WJX73_009738</name>
</gene>
<dbReference type="Proteomes" id="UP001465755">
    <property type="component" value="Unassembled WGS sequence"/>
</dbReference>
<comment type="subcellular location">
    <subcellularLocation>
        <location evidence="7">Plastid</location>
        <location evidence="7">Chloroplast thylakoid membrane</location>
    </subcellularLocation>
</comment>
<dbReference type="SUPFAM" id="SSF103511">
    <property type="entry name" value="Chlorophyll a-b binding protein"/>
    <property type="match status" value="1"/>
</dbReference>
<evidence type="ECO:0000313" key="8">
    <source>
        <dbReference type="EMBL" id="KAK9812424.1"/>
    </source>
</evidence>
<dbReference type="AlphaFoldDB" id="A0AAW1PS24"/>
<dbReference type="PANTHER" id="PTHR21649">
    <property type="entry name" value="CHLOROPHYLL A/B BINDING PROTEIN"/>
    <property type="match status" value="1"/>
</dbReference>
<dbReference type="GO" id="GO:0009522">
    <property type="term" value="C:photosystem I"/>
    <property type="evidence" value="ECO:0007669"/>
    <property type="project" value="UniProtKB-KW"/>
</dbReference>
<evidence type="ECO:0000256" key="3">
    <source>
        <dbReference type="ARBA" id="ARBA00022531"/>
    </source>
</evidence>
<keyword evidence="5 7" id="KW-0157">Chromophore</keyword>
<sequence length="226" mass="25171">MNMKTMQAQPFLGSCSVLQGRNQVRGRSSRMAVVPRAERSGLWLPGTEAPKWLDGSLPADRGFDPLGLATDSDRLEWFVAAERYNAQIAMMGVAGILGQELLGVQPKWFEAGAKEYWLDTYSLTALEFLLFGLLELTRYQGWRRTKDSGVLTLFPFDPLSLTSEANRVKELKNGRLAMVAFVGFTVQALLTREGPIEGLQAHLADPFGHNIITNVNRLPELLTYPQ</sequence>
<evidence type="ECO:0000256" key="6">
    <source>
        <dbReference type="PIRSR" id="PIRSR601344-1"/>
    </source>
</evidence>
<feature type="binding site" evidence="6">
    <location>
        <position position="173"/>
    </location>
    <ligand>
        <name>chlorophyll a</name>
        <dbReference type="ChEBI" id="CHEBI:58416"/>
        <label>1</label>
    </ligand>
</feature>
<keyword evidence="7" id="KW-0793">Thylakoid</keyword>
<keyword evidence="1 6" id="KW-0148">Chlorophyll</keyword>
<feature type="binding site" evidence="6">
    <location>
        <position position="169"/>
    </location>
    <ligand>
        <name>chlorophyll a</name>
        <dbReference type="ChEBI" id="CHEBI:58416"/>
        <label>1</label>
    </ligand>
</feature>
<comment type="caution">
    <text evidence="8">The sequence shown here is derived from an EMBL/GenBank/DDBJ whole genome shotgun (WGS) entry which is preliminary data.</text>
</comment>
<dbReference type="PROSITE" id="PS51257">
    <property type="entry name" value="PROKAR_LIPOPROTEIN"/>
    <property type="match status" value="1"/>
</dbReference>
<keyword evidence="7" id="KW-0604">Photosystem II</keyword>
<organism evidence="8 9">
    <name type="scientific">Symbiochloris irregularis</name>
    <dbReference type="NCBI Taxonomy" id="706552"/>
    <lineage>
        <taxon>Eukaryota</taxon>
        <taxon>Viridiplantae</taxon>
        <taxon>Chlorophyta</taxon>
        <taxon>core chlorophytes</taxon>
        <taxon>Trebouxiophyceae</taxon>
        <taxon>Trebouxiales</taxon>
        <taxon>Trebouxiaceae</taxon>
        <taxon>Symbiochloris</taxon>
    </lineage>
</organism>
<feature type="binding site" evidence="6">
    <location>
        <position position="170"/>
    </location>
    <ligand>
        <name>chlorophyll a</name>
        <dbReference type="ChEBI" id="CHEBI:58416"/>
        <label>1</label>
    </ligand>
</feature>
<feature type="binding site" evidence="6">
    <location>
        <position position="175"/>
    </location>
    <ligand>
        <name>chlorophyll a</name>
        <dbReference type="ChEBI" id="CHEBI:58416"/>
        <label>1</label>
    </ligand>
</feature>
<comment type="similarity">
    <text evidence="7">Belongs to the light-harvesting chlorophyll a/b-binding (LHC) protein family.</text>
</comment>
<feature type="binding site" evidence="6">
    <location>
        <position position="202"/>
    </location>
    <ligand>
        <name>chlorophyll a</name>
        <dbReference type="ChEBI" id="CHEBI:58416"/>
        <label>1</label>
    </ligand>
</feature>
<name>A0AAW1PS24_9CHLO</name>
<keyword evidence="7" id="KW-0603">Photosystem I</keyword>
<dbReference type="InterPro" id="IPR022796">
    <property type="entry name" value="Chloroa_b-bind"/>
</dbReference>
<evidence type="ECO:0000256" key="4">
    <source>
        <dbReference type="ARBA" id="ARBA00022640"/>
    </source>
</evidence>
<keyword evidence="9" id="KW-1185">Reference proteome</keyword>
<dbReference type="Pfam" id="PF00504">
    <property type="entry name" value="Chloroa_b-bind"/>
    <property type="match status" value="1"/>
</dbReference>
<evidence type="ECO:0000313" key="9">
    <source>
        <dbReference type="Proteomes" id="UP001465755"/>
    </source>
</evidence>
<evidence type="ECO:0000256" key="1">
    <source>
        <dbReference type="ARBA" id="ARBA00022494"/>
    </source>
</evidence>
<proteinExistence type="inferred from homology"/>
<evidence type="ECO:0000256" key="5">
    <source>
        <dbReference type="ARBA" id="ARBA00022991"/>
    </source>
</evidence>
<dbReference type="EMBL" id="JALJOQ010000007">
    <property type="protein sequence ID" value="KAK9812424.1"/>
    <property type="molecule type" value="Genomic_DNA"/>
</dbReference>
<accession>A0AAW1PS24</accession>
<feature type="binding site" evidence="6">
    <location>
        <position position="118"/>
    </location>
    <ligand>
        <name>chlorophyll a</name>
        <dbReference type="ChEBI" id="CHEBI:58416"/>
        <label>1</label>
    </ligand>
</feature>